<organism evidence="3 4">
    <name type="scientific">Subtercola frigoramans</name>
    <dbReference type="NCBI Taxonomy" id="120298"/>
    <lineage>
        <taxon>Bacteria</taxon>
        <taxon>Bacillati</taxon>
        <taxon>Actinomycetota</taxon>
        <taxon>Actinomycetes</taxon>
        <taxon>Micrococcales</taxon>
        <taxon>Microbacteriaceae</taxon>
        <taxon>Subtercola</taxon>
    </lineage>
</organism>
<evidence type="ECO:0000313" key="4">
    <source>
        <dbReference type="Proteomes" id="UP000776164"/>
    </source>
</evidence>
<protein>
    <submittedName>
        <fullName evidence="3">NBD/HSP70 family sugar kinase</fullName>
    </submittedName>
</protein>
<dbReference type="SUPFAM" id="SSF46785">
    <property type="entry name" value="Winged helix' DNA-binding domain"/>
    <property type="match status" value="1"/>
</dbReference>
<proteinExistence type="inferred from homology"/>
<dbReference type="InterPro" id="IPR000600">
    <property type="entry name" value="ROK"/>
</dbReference>
<evidence type="ECO:0000256" key="1">
    <source>
        <dbReference type="ARBA" id="ARBA00006479"/>
    </source>
</evidence>
<accession>A0ABS2L225</accession>
<dbReference type="Proteomes" id="UP000776164">
    <property type="component" value="Unassembled WGS sequence"/>
</dbReference>
<sequence>MNSPDNVVERGDPSVLRRMNAARTLKVLYLSRRLTMAQLQAQTSISRRTLELILVELVDLGWVEEVLPVVQGERPVGRPAKSYAFVPSAGCLVAIQLDIENVLVSLTDLTGEQIAETSTALDARLGREARLQVVVDAVDDLLGRAGADRSAVLALTVATPGIVHDDGAVDLPMSIPDWSGFSIATSLETSFATAISVENDAKLAALGELAHLESPVKNFLWLRVDGVRVGMGLVIDGKLYRGHDGSAGEVVWATGLEIHEPVKSHIMGALAKPGTPEHAAALQLADDARAGDPEALAAVRELAVSLVPGLTTLSWIIAPEEIVIGGSLNLIADLLVPAINTELSAGLHSVPTRVVRSRLGERAIVAGATQRSLELLAVHLFGRHRTPSAPGRGGSSASGTQQSQPSLVASGRSA</sequence>
<feature type="compositionally biased region" description="Low complexity" evidence="2">
    <location>
        <begin position="397"/>
        <end position="406"/>
    </location>
</feature>
<evidence type="ECO:0000313" key="3">
    <source>
        <dbReference type="EMBL" id="MBM7471122.1"/>
    </source>
</evidence>
<evidence type="ECO:0000256" key="2">
    <source>
        <dbReference type="SAM" id="MobiDB-lite"/>
    </source>
</evidence>
<dbReference type="InterPro" id="IPR043129">
    <property type="entry name" value="ATPase_NBD"/>
</dbReference>
<dbReference type="Gene3D" id="1.10.10.10">
    <property type="entry name" value="Winged helix-like DNA-binding domain superfamily/Winged helix DNA-binding domain"/>
    <property type="match status" value="1"/>
</dbReference>
<dbReference type="GO" id="GO:0016301">
    <property type="term" value="F:kinase activity"/>
    <property type="evidence" value="ECO:0007669"/>
    <property type="project" value="UniProtKB-KW"/>
</dbReference>
<keyword evidence="3" id="KW-0808">Transferase</keyword>
<gene>
    <name evidence="3" type="ORF">JOE66_000756</name>
</gene>
<dbReference type="PANTHER" id="PTHR18964:SF149">
    <property type="entry name" value="BIFUNCTIONAL UDP-N-ACETYLGLUCOSAMINE 2-EPIMERASE_N-ACETYLMANNOSAMINE KINASE"/>
    <property type="match status" value="1"/>
</dbReference>
<dbReference type="SUPFAM" id="SSF53067">
    <property type="entry name" value="Actin-like ATPase domain"/>
    <property type="match status" value="1"/>
</dbReference>
<dbReference type="InterPro" id="IPR036388">
    <property type="entry name" value="WH-like_DNA-bd_sf"/>
</dbReference>
<dbReference type="InterPro" id="IPR036390">
    <property type="entry name" value="WH_DNA-bd_sf"/>
</dbReference>
<comment type="caution">
    <text evidence="3">The sequence shown here is derived from an EMBL/GenBank/DDBJ whole genome shotgun (WGS) entry which is preliminary data.</text>
</comment>
<dbReference type="RefSeq" id="WP_205106898.1">
    <property type="nucleotide sequence ID" value="NZ_BAAAHT010000017.1"/>
</dbReference>
<keyword evidence="3" id="KW-0418">Kinase</keyword>
<comment type="similarity">
    <text evidence="1">Belongs to the ROK (NagC/XylR) family.</text>
</comment>
<dbReference type="Gene3D" id="3.30.420.40">
    <property type="match status" value="4"/>
</dbReference>
<dbReference type="PANTHER" id="PTHR18964">
    <property type="entry name" value="ROK (REPRESSOR, ORF, KINASE) FAMILY"/>
    <property type="match status" value="1"/>
</dbReference>
<dbReference type="EMBL" id="JAFBBU010000001">
    <property type="protein sequence ID" value="MBM7471122.1"/>
    <property type="molecule type" value="Genomic_DNA"/>
</dbReference>
<keyword evidence="4" id="KW-1185">Reference proteome</keyword>
<reference evidence="3 4" key="1">
    <citation type="submission" date="2021-01" db="EMBL/GenBank/DDBJ databases">
        <title>Sequencing the genomes of 1000 actinobacteria strains.</title>
        <authorList>
            <person name="Klenk H.-P."/>
        </authorList>
    </citation>
    <scope>NUCLEOTIDE SEQUENCE [LARGE SCALE GENOMIC DNA]</scope>
    <source>
        <strain evidence="3 4">DSM 13057</strain>
    </source>
</reference>
<feature type="region of interest" description="Disordered" evidence="2">
    <location>
        <begin position="387"/>
        <end position="414"/>
    </location>
</feature>
<dbReference type="Pfam" id="PF00480">
    <property type="entry name" value="ROK"/>
    <property type="match status" value="2"/>
</dbReference>
<name>A0ABS2L225_9MICO</name>